<dbReference type="Pfam" id="PF12819">
    <property type="entry name" value="Malectin_like"/>
    <property type="match status" value="1"/>
</dbReference>
<evidence type="ECO:0000259" key="13">
    <source>
        <dbReference type="Pfam" id="PF12819"/>
    </source>
</evidence>
<evidence type="ECO:0000256" key="7">
    <source>
        <dbReference type="ARBA" id="ARBA00022777"/>
    </source>
</evidence>
<comment type="caution">
    <text evidence="14">The sequence shown here is derived from an EMBL/GenBank/DDBJ whole genome shotgun (WGS) entry which is preliminary data.</text>
</comment>
<keyword evidence="8" id="KW-0067">ATP-binding</keyword>
<evidence type="ECO:0000256" key="9">
    <source>
        <dbReference type="ARBA" id="ARBA00022989"/>
    </source>
</evidence>
<feature type="domain" description="Malectin-like" evidence="13">
    <location>
        <begin position="61"/>
        <end position="432"/>
    </location>
</feature>
<evidence type="ECO:0000256" key="5">
    <source>
        <dbReference type="ARBA" id="ARBA00022729"/>
    </source>
</evidence>
<keyword evidence="5" id="KW-0732">Signal</keyword>
<dbReference type="GO" id="GO:0016020">
    <property type="term" value="C:membrane"/>
    <property type="evidence" value="ECO:0007669"/>
    <property type="project" value="UniProtKB-SubCell"/>
</dbReference>
<dbReference type="GO" id="GO:0004714">
    <property type="term" value="F:transmembrane receptor protein tyrosine kinase activity"/>
    <property type="evidence" value="ECO:0007669"/>
    <property type="project" value="InterPro"/>
</dbReference>
<dbReference type="EMBL" id="JAJJMA010002529">
    <property type="protein sequence ID" value="MCL7021609.1"/>
    <property type="molecule type" value="Genomic_DNA"/>
</dbReference>
<keyword evidence="15" id="KW-1185">Reference proteome</keyword>
<evidence type="ECO:0000256" key="2">
    <source>
        <dbReference type="ARBA" id="ARBA00022527"/>
    </source>
</evidence>
<organism evidence="14 15">
    <name type="scientific">Papaver nudicaule</name>
    <name type="common">Iceland poppy</name>
    <dbReference type="NCBI Taxonomy" id="74823"/>
    <lineage>
        <taxon>Eukaryota</taxon>
        <taxon>Viridiplantae</taxon>
        <taxon>Streptophyta</taxon>
        <taxon>Embryophyta</taxon>
        <taxon>Tracheophyta</taxon>
        <taxon>Spermatophyta</taxon>
        <taxon>Magnoliopsida</taxon>
        <taxon>Ranunculales</taxon>
        <taxon>Papaveraceae</taxon>
        <taxon>Papaveroideae</taxon>
        <taxon>Papaver</taxon>
    </lineage>
</organism>
<dbReference type="Gene3D" id="2.60.120.430">
    <property type="entry name" value="Galactose-binding lectin"/>
    <property type="match status" value="2"/>
</dbReference>
<evidence type="ECO:0000256" key="1">
    <source>
        <dbReference type="ARBA" id="ARBA00004479"/>
    </source>
</evidence>
<keyword evidence="4 12" id="KW-0812">Transmembrane</keyword>
<keyword evidence="2" id="KW-0723">Serine/threonine-protein kinase</keyword>
<dbReference type="AlphaFoldDB" id="A0AA41RK49"/>
<accession>A0AA41RK49</accession>
<dbReference type="GO" id="GO:0004674">
    <property type="term" value="F:protein serine/threonine kinase activity"/>
    <property type="evidence" value="ECO:0007669"/>
    <property type="project" value="UniProtKB-KW"/>
</dbReference>
<dbReference type="PANTHER" id="PTHR34590">
    <property type="entry name" value="OS03G0124300 PROTEIN-RELATED"/>
    <property type="match status" value="1"/>
</dbReference>
<gene>
    <name evidence="14" type="ORF">MKW94_023669</name>
</gene>
<evidence type="ECO:0000256" key="12">
    <source>
        <dbReference type="SAM" id="Phobius"/>
    </source>
</evidence>
<dbReference type="InterPro" id="IPR024788">
    <property type="entry name" value="Malectin-like_Carb-bd_dom"/>
</dbReference>
<reference evidence="14" key="1">
    <citation type="submission" date="2022-03" db="EMBL/GenBank/DDBJ databases">
        <title>A functionally conserved STORR gene fusion in Papaver species that diverged 16.8 million years ago.</title>
        <authorList>
            <person name="Catania T."/>
        </authorList>
    </citation>
    <scope>NUCLEOTIDE SEQUENCE</scope>
    <source>
        <strain evidence="14">S-191538</strain>
    </source>
</reference>
<dbReference type="PANTHER" id="PTHR34590:SF5">
    <property type="entry name" value="OS04G0586500 PROTEIN"/>
    <property type="match status" value="1"/>
</dbReference>
<dbReference type="FunFam" id="2.60.120.430:FF:000003">
    <property type="entry name" value="FERONIA receptor-like kinase"/>
    <property type="match status" value="1"/>
</dbReference>
<dbReference type="Proteomes" id="UP001177140">
    <property type="component" value="Unassembled WGS sequence"/>
</dbReference>
<protein>
    <recommendedName>
        <fullName evidence="13">Malectin-like domain-containing protein</fullName>
    </recommendedName>
</protein>
<proteinExistence type="predicted"/>
<evidence type="ECO:0000256" key="6">
    <source>
        <dbReference type="ARBA" id="ARBA00022741"/>
    </source>
</evidence>
<comment type="subcellular location">
    <subcellularLocation>
        <location evidence="1">Membrane</location>
        <topology evidence="1">Single-pass type I membrane protein</topology>
    </subcellularLocation>
</comment>
<dbReference type="FunFam" id="2.60.120.430:FF:000007">
    <property type="entry name" value="FERONIA receptor-like kinase"/>
    <property type="match status" value="1"/>
</dbReference>
<evidence type="ECO:0000313" key="15">
    <source>
        <dbReference type="Proteomes" id="UP001177140"/>
    </source>
</evidence>
<evidence type="ECO:0000256" key="8">
    <source>
        <dbReference type="ARBA" id="ARBA00022840"/>
    </source>
</evidence>
<evidence type="ECO:0000256" key="10">
    <source>
        <dbReference type="ARBA" id="ARBA00023136"/>
    </source>
</evidence>
<name>A0AA41RK49_PAPNU</name>
<dbReference type="GO" id="GO:0005524">
    <property type="term" value="F:ATP binding"/>
    <property type="evidence" value="ECO:0007669"/>
    <property type="project" value="UniProtKB-KW"/>
</dbReference>
<evidence type="ECO:0000256" key="4">
    <source>
        <dbReference type="ARBA" id="ARBA00022692"/>
    </source>
</evidence>
<keyword evidence="9 12" id="KW-1133">Transmembrane helix</keyword>
<evidence type="ECO:0000256" key="3">
    <source>
        <dbReference type="ARBA" id="ARBA00022679"/>
    </source>
</evidence>
<keyword evidence="3" id="KW-0808">Transferase</keyword>
<evidence type="ECO:0000256" key="11">
    <source>
        <dbReference type="ARBA" id="ARBA00023180"/>
    </source>
</evidence>
<keyword evidence="10 12" id="KW-0472">Membrane</keyword>
<feature type="transmembrane region" description="Helical" evidence="12">
    <location>
        <begin position="470"/>
        <end position="487"/>
    </location>
</feature>
<keyword evidence="11" id="KW-0325">Glycoprotein</keyword>
<sequence length="488" mass="53358">MRKLIENVIEVICELYRVFFSMKNSKNHVLFSFLTIYLSLLVHEISGADSSTYVPLDNHLLNCGSTSELKDTDGRKWEGDNSKFAPSVKNTLTSRAATQDPAVAEVPYMTARIFTSNFTYSIPAVGNGRISVRLHFYPASYDGRNASNAIFSVSSGGYTLLKNFSVLQTAQALHVSFIVKEFSVNVGSGRVNITFTPSLNYTNSYAFVNGIEVISMPDIYSSDAQAQIVGQGQGIFYSISNATALAKVVRLNVGGKEISPVEDTGLFRSWSDDSSYIYAAQLGVTNSANPSMKIKYDPRVPPYAAPESVYLTARTMGPSPDVNKNYNLTWLFSVDPGFFYLVRLHFCEIQSVITKSNQRVFKIFLNNQTVADQADVVSWTGSIGNGIAVFKDYVVNVPKGEGQRDLWLELHPNTATNPNYYDAILNGLEIFKLSDPGTGNLAGPNPIPAPVQKVIEPSDLSKSEKSANRAGIIAGGVIGGVLLYVLFV</sequence>
<dbReference type="InterPro" id="IPR045272">
    <property type="entry name" value="ANXUR1/2-like"/>
</dbReference>
<evidence type="ECO:0000313" key="14">
    <source>
        <dbReference type="EMBL" id="MCL7021609.1"/>
    </source>
</evidence>
<keyword evidence="7" id="KW-0418">Kinase</keyword>
<keyword evidence="6" id="KW-0547">Nucleotide-binding</keyword>